<comment type="caution">
    <text evidence="1">The sequence shown here is derived from an EMBL/GenBank/DDBJ whole genome shotgun (WGS) entry which is preliminary data.</text>
</comment>
<reference evidence="1" key="1">
    <citation type="submission" date="2021-03" db="EMBL/GenBank/DDBJ databases">
        <title>Evolutionary priming and transition to the ectomycorrhizal habit in an iconic lineage of mushroom-forming fungi: is preadaptation a requirement?</title>
        <authorList>
            <consortium name="DOE Joint Genome Institute"/>
            <person name="Looney B.P."/>
            <person name="Miyauchi S."/>
            <person name="Morin E."/>
            <person name="Drula E."/>
            <person name="Courty P.E."/>
            <person name="Chicoki N."/>
            <person name="Fauchery L."/>
            <person name="Kohler A."/>
            <person name="Kuo A."/>
            <person name="LaButti K."/>
            <person name="Pangilinan J."/>
            <person name="Lipzen A."/>
            <person name="Riley R."/>
            <person name="Andreopoulos W."/>
            <person name="He G."/>
            <person name="Johnson J."/>
            <person name="Barry K.W."/>
            <person name="Grigoriev I.V."/>
            <person name="Nagy L."/>
            <person name="Hibbett D."/>
            <person name="Henrissat B."/>
            <person name="Matheny P.B."/>
            <person name="Labbe J."/>
            <person name="Martin A.F."/>
        </authorList>
    </citation>
    <scope>NUCLEOTIDE SEQUENCE</scope>
    <source>
        <strain evidence="1">BPL698</strain>
    </source>
</reference>
<keyword evidence="2" id="KW-1185">Reference proteome</keyword>
<accession>A0ACC0UMP9</accession>
<dbReference type="EMBL" id="JAGFNK010000008">
    <property type="protein sequence ID" value="KAI9512491.1"/>
    <property type="molecule type" value="Genomic_DNA"/>
</dbReference>
<evidence type="ECO:0000313" key="2">
    <source>
        <dbReference type="Proteomes" id="UP001207468"/>
    </source>
</evidence>
<protein>
    <submittedName>
        <fullName evidence="1">Spc98 family-domain-containing protein</fullName>
    </submittedName>
</protein>
<organism evidence="1 2">
    <name type="scientific">Russula earlei</name>
    <dbReference type="NCBI Taxonomy" id="71964"/>
    <lineage>
        <taxon>Eukaryota</taxon>
        <taxon>Fungi</taxon>
        <taxon>Dikarya</taxon>
        <taxon>Basidiomycota</taxon>
        <taxon>Agaricomycotina</taxon>
        <taxon>Agaricomycetes</taxon>
        <taxon>Russulales</taxon>
        <taxon>Russulaceae</taxon>
        <taxon>Russula</taxon>
    </lineage>
</organism>
<name>A0ACC0UMP9_9AGAM</name>
<gene>
    <name evidence="1" type="ORF">F5148DRAFT_1273621</name>
</gene>
<evidence type="ECO:0000313" key="1">
    <source>
        <dbReference type="EMBL" id="KAI9512491.1"/>
    </source>
</evidence>
<proteinExistence type="predicted"/>
<dbReference type="Proteomes" id="UP001207468">
    <property type="component" value="Unassembled WGS sequence"/>
</dbReference>
<sequence>MIAEVLLVLAGHSSSLFPTNHTVHPSFEQLLHPGEQQCLESIALIASRYRKIKNASSTLSRSSSRYVCALASALNQILKTEYEALVVETEDKVLKRDSTLVASGSFVPLSSIRAIFAEWDAPFVALEALVDDLFEHADWKPGPLIDMLTLRSSTGIHRIADIMSRLSLTVQRVWKAQLISLLIHGSISETDPLVSKNYVFLDGCAPSCISAQSRSSITYVGKAIGRVKTARWRAQFPQNLAANHAKQLETVHVGDQYAFDRVVADIRTNVSEWLWMNVLTIKDVETSVDSLANYFLIRNGEFSLSLIREIERLKISRLTSRMDSSGMIREQDLNLALLRASLGTTAQYDPSLSRLQFQLPTGPLRPLLPSLSDPKNLAHSVGGDNIMETTFNDILLGTSLNLLYRVEWPLDMFLQPADLQLYGTLFAFLSSLRKTHTRMHTCWATLSNAQRARRRWTGLGEGGTTEDLAARQALLRCGWGLVREMNWFLDNLLSYVMPAEHAEPRTEPTMGSAVTNLDFSTLRNIHSTYLERLLTGCLLTNPMLMATLRPIFELCEQLVAQVERWGGDVLPALLFEGSLAGGAGGVGKMVMERWFVVSEINETFHSLLDTFYEQLTQSTSQQTFAGRTDLSKSGFFNSTMHSVSVPAPGIGSREGRRSDKIGEMRRHIERLLLRLDFNEEFSRRRSAKAREDVLRALSLDKRDI</sequence>